<feature type="transmembrane region" description="Helical" evidence="2">
    <location>
        <begin position="35"/>
        <end position="58"/>
    </location>
</feature>
<dbReference type="NCBIfam" id="NF042915">
    <property type="entry name" value="MAB_1171c_fam"/>
    <property type="match status" value="1"/>
</dbReference>
<feature type="transmembrane region" description="Helical" evidence="2">
    <location>
        <begin position="70"/>
        <end position="94"/>
    </location>
</feature>
<keyword evidence="2" id="KW-0812">Transmembrane</keyword>
<reference evidence="4 5" key="1">
    <citation type="submission" date="2020-08" db="EMBL/GenBank/DDBJ databases">
        <title>Genomic Encyclopedia of Archaeal and Bacterial Type Strains, Phase II (KMG-II): from individual species to whole genera.</title>
        <authorList>
            <person name="Goeker M."/>
        </authorList>
    </citation>
    <scope>NUCLEOTIDE SEQUENCE [LARGE SCALE GENOMIC DNA]</scope>
    <source>
        <strain evidence="4 5">DSM 43850</strain>
    </source>
</reference>
<feature type="domain" description="DUF6545" evidence="3">
    <location>
        <begin position="260"/>
        <end position="391"/>
    </location>
</feature>
<evidence type="ECO:0000256" key="2">
    <source>
        <dbReference type="SAM" id="Phobius"/>
    </source>
</evidence>
<dbReference type="InterPro" id="IPR046675">
    <property type="entry name" value="DUF6545"/>
</dbReference>
<accession>A0ABR6BJ01</accession>
<dbReference type="EMBL" id="JACJID010000003">
    <property type="protein sequence ID" value="MBA8926863.1"/>
    <property type="molecule type" value="Genomic_DNA"/>
</dbReference>
<feature type="transmembrane region" description="Helical" evidence="2">
    <location>
        <begin position="188"/>
        <end position="211"/>
    </location>
</feature>
<sequence length="402" mass="43820">MTADVPYILCALGTSVLVIYKFRAWRAASPAGRPAILPVWVSGICVALSFLVSAPVVGETFNRVTSVPSLSILVVSVAATGYICTAQIMLWYWLRPAATASRISRWLLAGYGAVIAAMIGLFLLGPRSGAHHLDFLAVYASSGTLAAFVAIHYAAYLVGISTVLVICWRWSTGVSVAQRPWLRRGLKITSIGLAGSVIYSLITLIAVIIGWTGQDTTVWTITIAPLFSASGVPFVLVGMSISTWGPRLAQLPAWLSSTGRDLRDLLRLRRLWRLLRPVDPAMVHRHTILDYFDVKARLFWRIIEINDWLQRLGPSVASPQPQERHAPSLRSDRRHAAAEANAIRAAILARGGGQRGDSASDRPNPEVEPTETQYAFATERARLLLISNALRGSLANWAGTPH</sequence>
<protein>
    <recommendedName>
        <fullName evidence="3">DUF6545 domain-containing protein</fullName>
    </recommendedName>
</protein>
<evidence type="ECO:0000313" key="4">
    <source>
        <dbReference type="EMBL" id="MBA8926863.1"/>
    </source>
</evidence>
<feature type="transmembrane region" description="Helical" evidence="2">
    <location>
        <begin position="106"/>
        <end position="125"/>
    </location>
</feature>
<evidence type="ECO:0000256" key="1">
    <source>
        <dbReference type="SAM" id="MobiDB-lite"/>
    </source>
</evidence>
<comment type="caution">
    <text evidence="4">The sequence shown here is derived from an EMBL/GenBank/DDBJ whole genome shotgun (WGS) entry which is preliminary data.</text>
</comment>
<dbReference type="Proteomes" id="UP000517916">
    <property type="component" value="Unassembled WGS sequence"/>
</dbReference>
<dbReference type="RefSeq" id="WP_182838065.1">
    <property type="nucleotide sequence ID" value="NZ_BAAABQ010000020.1"/>
</dbReference>
<feature type="region of interest" description="Disordered" evidence="1">
    <location>
        <begin position="350"/>
        <end position="371"/>
    </location>
</feature>
<feature type="transmembrane region" description="Helical" evidence="2">
    <location>
        <begin position="145"/>
        <end position="168"/>
    </location>
</feature>
<proteinExistence type="predicted"/>
<dbReference type="Pfam" id="PF20182">
    <property type="entry name" value="DUF6545"/>
    <property type="match status" value="1"/>
</dbReference>
<feature type="transmembrane region" description="Helical" evidence="2">
    <location>
        <begin position="217"/>
        <end position="237"/>
    </location>
</feature>
<dbReference type="InterPro" id="IPR050039">
    <property type="entry name" value="MAB_1171c-like"/>
</dbReference>
<organism evidence="4 5">
    <name type="scientific">Kutzneria viridogrisea</name>
    <dbReference type="NCBI Taxonomy" id="47990"/>
    <lineage>
        <taxon>Bacteria</taxon>
        <taxon>Bacillati</taxon>
        <taxon>Actinomycetota</taxon>
        <taxon>Actinomycetes</taxon>
        <taxon>Pseudonocardiales</taxon>
        <taxon>Pseudonocardiaceae</taxon>
        <taxon>Kutzneria</taxon>
    </lineage>
</organism>
<keyword evidence="2" id="KW-1133">Transmembrane helix</keyword>
<gene>
    <name evidence="4" type="ORF">BC739_004069</name>
</gene>
<evidence type="ECO:0000313" key="5">
    <source>
        <dbReference type="Proteomes" id="UP000517916"/>
    </source>
</evidence>
<keyword evidence="5" id="KW-1185">Reference proteome</keyword>
<feature type="transmembrane region" description="Helical" evidence="2">
    <location>
        <begin position="6"/>
        <end position="23"/>
    </location>
</feature>
<evidence type="ECO:0000259" key="3">
    <source>
        <dbReference type="Pfam" id="PF20182"/>
    </source>
</evidence>
<keyword evidence="2" id="KW-0472">Membrane</keyword>
<name>A0ABR6BJ01_9PSEU</name>